<dbReference type="Proteomes" id="UP001203852">
    <property type="component" value="Unassembled WGS sequence"/>
</dbReference>
<dbReference type="PANTHER" id="PTHR14430">
    <property type="entry name" value="RABIN3-RELATED"/>
    <property type="match status" value="1"/>
</dbReference>
<name>A0AAN6IBB9_9EURO</name>
<dbReference type="Gene3D" id="6.10.140.910">
    <property type="match status" value="1"/>
</dbReference>
<accession>A0AAN6IBB9</accession>
<evidence type="ECO:0000313" key="5">
    <source>
        <dbReference type="EMBL" id="KAI1611106.1"/>
    </source>
</evidence>
<feature type="coiled-coil region" evidence="2">
    <location>
        <begin position="214"/>
        <end position="284"/>
    </location>
</feature>
<feature type="compositionally biased region" description="Polar residues" evidence="3">
    <location>
        <begin position="149"/>
        <end position="177"/>
    </location>
</feature>
<keyword evidence="1 2" id="KW-0175">Coiled coil</keyword>
<sequence>MATSAVLLPSAVMNPSFSNPTSNEVYASAAALAASSCPSCGYHFPQSSDPSTEAAEAHRRVVDLEAQVRLLNSKAASAVDKLADYEDEIRYLREGYARSQQQQQAQRPSLEGPGPAVLPGQQQQQQPPHQLSRLASLSALLPGRRKESNSSGQLPLTPATGTFPQNSAAYGNNTLSPPKTPFSGLLQLGQTQSDMHVPTLSSLQTSLEEERTLRLRAESSLSDAQTELEDLTAQLFGQANEMVATERRERAKLEERVKVLEQRDSEKRRRLERLEKAIARIERVRAMIGP</sequence>
<feature type="compositionally biased region" description="Low complexity" evidence="3">
    <location>
        <begin position="100"/>
        <end position="131"/>
    </location>
</feature>
<dbReference type="InterPro" id="IPR040351">
    <property type="entry name" value="RAB3IL/RAB3IP/Sec2"/>
</dbReference>
<protein>
    <recommendedName>
        <fullName evidence="4">GDP/GTP exchange factor Sec2 N-terminal domain-containing protein</fullName>
    </recommendedName>
</protein>
<dbReference type="EMBL" id="MU404357">
    <property type="protein sequence ID" value="KAI1611106.1"/>
    <property type="molecule type" value="Genomic_DNA"/>
</dbReference>
<gene>
    <name evidence="5" type="ORF">EDD36DRAFT_421118</name>
</gene>
<feature type="region of interest" description="Disordered" evidence="3">
    <location>
        <begin position="143"/>
        <end position="182"/>
    </location>
</feature>
<evidence type="ECO:0000313" key="6">
    <source>
        <dbReference type="Proteomes" id="UP001203852"/>
    </source>
</evidence>
<dbReference type="InterPro" id="IPR009449">
    <property type="entry name" value="Sec2_N"/>
</dbReference>
<dbReference type="GO" id="GO:0006887">
    <property type="term" value="P:exocytosis"/>
    <property type="evidence" value="ECO:0007669"/>
    <property type="project" value="TreeGrafter"/>
</dbReference>
<dbReference type="GO" id="GO:0005085">
    <property type="term" value="F:guanyl-nucleotide exchange factor activity"/>
    <property type="evidence" value="ECO:0007669"/>
    <property type="project" value="InterPro"/>
</dbReference>
<dbReference type="GO" id="GO:0051286">
    <property type="term" value="C:cell tip"/>
    <property type="evidence" value="ECO:0007669"/>
    <property type="project" value="TreeGrafter"/>
</dbReference>
<proteinExistence type="predicted"/>
<reference evidence="5" key="1">
    <citation type="journal article" date="2022" name="bioRxiv">
        <title>Deciphering the potential niche of two novel black yeast fungi from a biological soil crust based on their genomes, phenotypes, and melanin regulation.</title>
        <authorList>
            <consortium name="DOE Joint Genome Institute"/>
            <person name="Carr E.C."/>
            <person name="Barton Q."/>
            <person name="Grambo S."/>
            <person name="Sullivan M."/>
            <person name="Renfro C.M."/>
            <person name="Kuo A."/>
            <person name="Pangilinan J."/>
            <person name="Lipzen A."/>
            <person name="Keymanesh K."/>
            <person name="Savage E."/>
            <person name="Barry K."/>
            <person name="Grigoriev I.V."/>
            <person name="Riekhof W.R."/>
            <person name="Harris S.S."/>
        </authorList>
    </citation>
    <scope>NUCLEOTIDE SEQUENCE</scope>
    <source>
        <strain evidence="5">JF 03-4F</strain>
    </source>
</reference>
<evidence type="ECO:0000256" key="1">
    <source>
        <dbReference type="ARBA" id="ARBA00023054"/>
    </source>
</evidence>
<dbReference type="SUPFAM" id="SSF144284">
    <property type="entry name" value="Sec2 N-terminal region"/>
    <property type="match status" value="1"/>
</dbReference>
<keyword evidence="6" id="KW-1185">Reference proteome</keyword>
<evidence type="ECO:0000256" key="2">
    <source>
        <dbReference type="SAM" id="Coils"/>
    </source>
</evidence>
<dbReference type="PANTHER" id="PTHR14430:SF4">
    <property type="entry name" value="GDP_GTP EXCHANGE FACTOR SEC2 N-TERMINAL DOMAIN-CONTAINING PROTEIN"/>
    <property type="match status" value="1"/>
</dbReference>
<evidence type="ECO:0000256" key="3">
    <source>
        <dbReference type="SAM" id="MobiDB-lite"/>
    </source>
</evidence>
<dbReference type="Pfam" id="PF06428">
    <property type="entry name" value="Sec2p"/>
    <property type="match status" value="1"/>
</dbReference>
<evidence type="ECO:0000259" key="4">
    <source>
        <dbReference type="Pfam" id="PF06428"/>
    </source>
</evidence>
<feature type="domain" description="GDP/GTP exchange factor Sec2 N-terminal" evidence="4">
    <location>
        <begin position="199"/>
        <end position="276"/>
    </location>
</feature>
<comment type="caution">
    <text evidence="5">The sequence shown here is derived from an EMBL/GenBank/DDBJ whole genome shotgun (WGS) entry which is preliminary data.</text>
</comment>
<feature type="region of interest" description="Disordered" evidence="3">
    <location>
        <begin position="97"/>
        <end position="131"/>
    </location>
</feature>
<organism evidence="5 6">
    <name type="scientific">Exophiala viscosa</name>
    <dbReference type="NCBI Taxonomy" id="2486360"/>
    <lineage>
        <taxon>Eukaryota</taxon>
        <taxon>Fungi</taxon>
        <taxon>Dikarya</taxon>
        <taxon>Ascomycota</taxon>
        <taxon>Pezizomycotina</taxon>
        <taxon>Eurotiomycetes</taxon>
        <taxon>Chaetothyriomycetidae</taxon>
        <taxon>Chaetothyriales</taxon>
        <taxon>Herpotrichiellaceae</taxon>
        <taxon>Exophiala</taxon>
    </lineage>
</organism>
<dbReference type="AlphaFoldDB" id="A0AAN6IBB9"/>
<dbReference type="GO" id="GO:0070319">
    <property type="term" value="C:Golgi to plasma membrane transport vesicle"/>
    <property type="evidence" value="ECO:0007669"/>
    <property type="project" value="TreeGrafter"/>
</dbReference>